<dbReference type="Gene3D" id="3.30.160.60">
    <property type="entry name" value="Classic Zinc Finger"/>
    <property type="match status" value="1"/>
</dbReference>
<dbReference type="GO" id="GO:0005634">
    <property type="term" value="C:nucleus"/>
    <property type="evidence" value="ECO:0007669"/>
    <property type="project" value="UniProtKB-SubCell"/>
</dbReference>
<keyword evidence="15" id="KW-1185">Reference proteome</keyword>
<dbReference type="InterPro" id="IPR036236">
    <property type="entry name" value="Znf_C2H2_sf"/>
</dbReference>
<keyword evidence="4" id="KW-0677">Repeat</keyword>
<evidence type="ECO:0000313" key="14">
    <source>
        <dbReference type="EMBL" id="KAK9893019.1"/>
    </source>
</evidence>
<keyword evidence="12" id="KW-0812">Transmembrane</keyword>
<keyword evidence="7" id="KW-0805">Transcription regulation</keyword>
<evidence type="ECO:0000256" key="7">
    <source>
        <dbReference type="ARBA" id="ARBA00023015"/>
    </source>
</evidence>
<feature type="domain" description="C2H2-type" evidence="13">
    <location>
        <begin position="101"/>
        <end position="128"/>
    </location>
</feature>
<protein>
    <recommendedName>
        <fullName evidence="13">C2H2-type domain-containing protein</fullName>
    </recommendedName>
</protein>
<comment type="caution">
    <text evidence="14">The sequence shown here is derived from an EMBL/GenBank/DDBJ whole genome shotgun (WGS) entry which is preliminary data.</text>
</comment>
<comment type="subcellular location">
    <subcellularLocation>
        <location evidence="1">Nucleus</location>
    </subcellularLocation>
</comment>
<reference evidence="14 15" key="1">
    <citation type="submission" date="2023-03" db="EMBL/GenBank/DDBJ databases">
        <title>Genome insight into feeding habits of ladybird beetles.</title>
        <authorList>
            <person name="Li H.-S."/>
            <person name="Huang Y.-H."/>
            <person name="Pang H."/>
        </authorList>
    </citation>
    <scope>NUCLEOTIDE SEQUENCE [LARGE SCALE GENOMIC DNA]</scope>
    <source>
        <strain evidence="14">SYSU_2023b</strain>
        <tissue evidence="14">Whole body</tissue>
    </source>
</reference>
<comment type="similarity">
    <text evidence="2">Belongs to the krueppel C2H2-type zinc-finger protein family.</text>
</comment>
<dbReference type="GO" id="GO:0008270">
    <property type="term" value="F:zinc ion binding"/>
    <property type="evidence" value="ECO:0007669"/>
    <property type="project" value="UniProtKB-KW"/>
</dbReference>
<feature type="transmembrane region" description="Helical" evidence="12">
    <location>
        <begin position="6"/>
        <end position="30"/>
    </location>
</feature>
<dbReference type="Pfam" id="PF13909">
    <property type="entry name" value="zf-H2C2_5"/>
    <property type="match status" value="1"/>
</dbReference>
<keyword evidence="12" id="KW-0472">Membrane</keyword>
<organism evidence="14 15">
    <name type="scientific">Henosepilachna vigintioctopunctata</name>
    <dbReference type="NCBI Taxonomy" id="420089"/>
    <lineage>
        <taxon>Eukaryota</taxon>
        <taxon>Metazoa</taxon>
        <taxon>Ecdysozoa</taxon>
        <taxon>Arthropoda</taxon>
        <taxon>Hexapoda</taxon>
        <taxon>Insecta</taxon>
        <taxon>Pterygota</taxon>
        <taxon>Neoptera</taxon>
        <taxon>Endopterygota</taxon>
        <taxon>Coleoptera</taxon>
        <taxon>Polyphaga</taxon>
        <taxon>Cucujiformia</taxon>
        <taxon>Coccinelloidea</taxon>
        <taxon>Coccinellidae</taxon>
        <taxon>Epilachninae</taxon>
        <taxon>Epilachnini</taxon>
        <taxon>Henosepilachna</taxon>
    </lineage>
</organism>
<keyword evidence="5 11" id="KW-0863">Zinc-finger</keyword>
<evidence type="ECO:0000256" key="12">
    <source>
        <dbReference type="SAM" id="Phobius"/>
    </source>
</evidence>
<keyword evidence="10" id="KW-0539">Nucleus</keyword>
<evidence type="ECO:0000256" key="3">
    <source>
        <dbReference type="ARBA" id="ARBA00022723"/>
    </source>
</evidence>
<keyword evidence="8" id="KW-0238">DNA-binding</keyword>
<dbReference type="SUPFAM" id="SSF57667">
    <property type="entry name" value="beta-beta-alpha zinc fingers"/>
    <property type="match status" value="1"/>
</dbReference>
<sequence length="192" mass="22945">MNINQIVFHFFIMYVYIADRLYYFSFFILLPYCNAHHLFDSNQIFFSEFLEFDKIYVPPTLKSLLKSPKHSRKGQNGHSMRKYNLFSDQIVRPGYSSDSQFACRHCGKRYRWKSTMRRHEQVECGGKEPMFICPYCPYRAKQKGNLGVHIRKHHNRNATNEEINNSIQMNNPVKTENYIKFENNQLPSPEKQ</sequence>
<evidence type="ECO:0000259" key="13">
    <source>
        <dbReference type="PROSITE" id="PS50157"/>
    </source>
</evidence>
<evidence type="ECO:0000256" key="2">
    <source>
        <dbReference type="ARBA" id="ARBA00006991"/>
    </source>
</evidence>
<evidence type="ECO:0000256" key="9">
    <source>
        <dbReference type="ARBA" id="ARBA00023163"/>
    </source>
</evidence>
<proteinExistence type="inferred from homology"/>
<evidence type="ECO:0000256" key="1">
    <source>
        <dbReference type="ARBA" id="ARBA00004123"/>
    </source>
</evidence>
<evidence type="ECO:0000256" key="10">
    <source>
        <dbReference type="ARBA" id="ARBA00023242"/>
    </source>
</evidence>
<dbReference type="GO" id="GO:0003677">
    <property type="term" value="F:DNA binding"/>
    <property type="evidence" value="ECO:0007669"/>
    <property type="project" value="UniProtKB-KW"/>
</dbReference>
<keyword evidence="3" id="KW-0479">Metal-binding</keyword>
<keyword evidence="6" id="KW-0862">Zinc</keyword>
<evidence type="ECO:0000256" key="5">
    <source>
        <dbReference type="ARBA" id="ARBA00022771"/>
    </source>
</evidence>
<evidence type="ECO:0000256" key="4">
    <source>
        <dbReference type="ARBA" id="ARBA00022737"/>
    </source>
</evidence>
<dbReference type="Proteomes" id="UP001431783">
    <property type="component" value="Unassembled WGS sequence"/>
</dbReference>
<evidence type="ECO:0000256" key="8">
    <source>
        <dbReference type="ARBA" id="ARBA00023125"/>
    </source>
</evidence>
<dbReference type="SMART" id="SM00355">
    <property type="entry name" value="ZnF_C2H2"/>
    <property type="match status" value="2"/>
</dbReference>
<accession>A0AAW1VH69</accession>
<evidence type="ECO:0000313" key="15">
    <source>
        <dbReference type="Proteomes" id="UP001431783"/>
    </source>
</evidence>
<keyword evidence="12" id="KW-1133">Transmembrane helix</keyword>
<name>A0AAW1VH69_9CUCU</name>
<dbReference type="AlphaFoldDB" id="A0AAW1VH69"/>
<dbReference type="InterPro" id="IPR013087">
    <property type="entry name" value="Znf_C2H2_type"/>
</dbReference>
<keyword evidence="9" id="KW-0804">Transcription</keyword>
<gene>
    <name evidence="14" type="ORF">WA026_023232</name>
</gene>
<dbReference type="EMBL" id="JARQZJ010000143">
    <property type="protein sequence ID" value="KAK9893019.1"/>
    <property type="molecule type" value="Genomic_DNA"/>
</dbReference>
<dbReference type="PROSITE" id="PS50157">
    <property type="entry name" value="ZINC_FINGER_C2H2_2"/>
    <property type="match status" value="1"/>
</dbReference>
<evidence type="ECO:0000256" key="6">
    <source>
        <dbReference type="ARBA" id="ARBA00022833"/>
    </source>
</evidence>
<dbReference type="FunFam" id="3.30.160.60:FF:000075">
    <property type="entry name" value="Putative zinc finger protein 536"/>
    <property type="match status" value="1"/>
</dbReference>
<evidence type="ECO:0000256" key="11">
    <source>
        <dbReference type="PROSITE-ProRule" id="PRU00042"/>
    </source>
</evidence>